<proteinExistence type="predicted"/>
<feature type="transmembrane region" description="Helical" evidence="1">
    <location>
        <begin position="5"/>
        <end position="23"/>
    </location>
</feature>
<accession>A0AAC9A6U9</accession>
<protein>
    <submittedName>
        <fullName evidence="2">Uncharacterized protein</fullName>
    </submittedName>
</protein>
<dbReference type="AlphaFoldDB" id="A0AAC9A6U9"/>
<keyword evidence="1" id="KW-0812">Transmembrane</keyword>
<reference evidence="2 3" key="1">
    <citation type="journal article" date="2016" name="Genome Announc.">
        <title>Complete Genome Sequences of Aerococcus christensenii CCUG 28831T, Aerococcus sanguinicola CCUG 43001T, Aerococcus urinae CCUG 36881T, Aerococcus urinaeequi CCUG 28094T, Aerococcus urinaehominis CCUG 42038 BT, and Aerococcus viridans CCUG 4311T.</title>
        <authorList>
            <person name="Carkaci D."/>
            <person name="Dargis R."/>
            <person name="Nielsen X.C."/>
            <person name="Skovgaard O."/>
            <person name="Fuursted K."/>
            <person name="Christensen J.J."/>
        </authorList>
    </citation>
    <scope>NUCLEOTIDE SEQUENCE [LARGE SCALE GENOMIC DNA]</scope>
    <source>
        <strain evidence="2 3">CCUG28094</strain>
    </source>
</reference>
<keyword evidence="1" id="KW-0472">Membrane</keyword>
<dbReference type="GeneID" id="92866964"/>
<dbReference type="Proteomes" id="UP000067698">
    <property type="component" value="Chromosome"/>
</dbReference>
<gene>
    <name evidence="2" type="ORF">AWM74_05295</name>
</gene>
<evidence type="ECO:0000313" key="3">
    <source>
        <dbReference type="Proteomes" id="UP000067698"/>
    </source>
</evidence>
<sequence>MKKNYIIASILFLIILVIYAWIIKGTSSFNLKIAATILFPTFITFILNYLWRKKDNTRL</sequence>
<evidence type="ECO:0000313" key="2">
    <source>
        <dbReference type="EMBL" id="AMB97681.1"/>
    </source>
</evidence>
<keyword evidence="1" id="KW-1133">Transmembrane helix</keyword>
<feature type="transmembrane region" description="Helical" evidence="1">
    <location>
        <begin position="29"/>
        <end position="51"/>
    </location>
</feature>
<organism evidence="2 3">
    <name type="scientific">Aerococcus urinaeequi</name>
    <dbReference type="NCBI Taxonomy" id="51665"/>
    <lineage>
        <taxon>Bacteria</taxon>
        <taxon>Bacillati</taxon>
        <taxon>Bacillota</taxon>
        <taxon>Bacilli</taxon>
        <taxon>Lactobacillales</taxon>
        <taxon>Aerococcaceae</taxon>
        <taxon>Aerococcus</taxon>
    </lineage>
</organism>
<evidence type="ECO:0000256" key="1">
    <source>
        <dbReference type="SAM" id="Phobius"/>
    </source>
</evidence>
<dbReference type="RefSeq" id="WP_026465662.1">
    <property type="nucleotide sequence ID" value="NZ_CANSXX010000034.1"/>
</dbReference>
<dbReference type="EMBL" id="CP014162">
    <property type="protein sequence ID" value="AMB97681.1"/>
    <property type="molecule type" value="Genomic_DNA"/>
</dbReference>
<name>A0AAC9A6U9_9LACT</name>
<reference evidence="3" key="2">
    <citation type="submission" date="2016-01" db="EMBL/GenBank/DDBJ databases">
        <title>Six Aerococcus type strain genome sequencing and assembly using PacBio and Illumina Hiseq.</title>
        <authorList>
            <person name="Carkaci D."/>
            <person name="Dargis R."/>
            <person name="Nielsen X.C."/>
            <person name="Skovgaard O."/>
            <person name="Fuursted K."/>
            <person name="Christensen J.J."/>
        </authorList>
    </citation>
    <scope>NUCLEOTIDE SEQUENCE [LARGE SCALE GENOMIC DNA]</scope>
    <source>
        <strain evidence="3">CCUG28094</strain>
    </source>
</reference>